<keyword evidence="3" id="KW-1185">Reference proteome</keyword>
<proteinExistence type="predicted"/>
<organism evidence="2 3">
    <name type="scientific">Dreissena polymorpha</name>
    <name type="common">Zebra mussel</name>
    <name type="synonym">Mytilus polymorpha</name>
    <dbReference type="NCBI Taxonomy" id="45954"/>
    <lineage>
        <taxon>Eukaryota</taxon>
        <taxon>Metazoa</taxon>
        <taxon>Spiralia</taxon>
        <taxon>Lophotrochozoa</taxon>
        <taxon>Mollusca</taxon>
        <taxon>Bivalvia</taxon>
        <taxon>Autobranchia</taxon>
        <taxon>Heteroconchia</taxon>
        <taxon>Euheterodonta</taxon>
        <taxon>Imparidentia</taxon>
        <taxon>Neoheterodontei</taxon>
        <taxon>Myida</taxon>
        <taxon>Dreissenoidea</taxon>
        <taxon>Dreissenidae</taxon>
        <taxon>Dreissena</taxon>
    </lineage>
</organism>
<dbReference type="Proteomes" id="UP000828390">
    <property type="component" value="Unassembled WGS sequence"/>
</dbReference>
<accession>A0A9D4QNL3</accession>
<dbReference type="AlphaFoldDB" id="A0A9D4QNL3"/>
<feature type="compositionally biased region" description="Polar residues" evidence="1">
    <location>
        <begin position="142"/>
        <end position="160"/>
    </location>
</feature>
<gene>
    <name evidence="2" type="ORF">DPMN_111212</name>
</gene>
<evidence type="ECO:0000256" key="1">
    <source>
        <dbReference type="SAM" id="MobiDB-lite"/>
    </source>
</evidence>
<protein>
    <submittedName>
        <fullName evidence="2">Uncharacterized protein</fullName>
    </submittedName>
</protein>
<sequence length="291" mass="31208">MAMCSLQRPPNSPIKYCPPSLNQSHGNVLTSKTPTPTHPSNIALLLLINPMAICSLQRPPNSPIKHCPPSLNHSHGNELTSKTPNSPIKYCPPSLNQSHGNVLTSKTPPQLTQQILPSFSQSIPWQSAHLKDPNSPIKHCTPSLNQSHSNALTSKTPNSPLKHSPPSLWCKNSVSLCIIASHGYTERGANVPAIPSTVLQGVHRAAIVSSTGEALAGRAPVTHAAHLGQCWPVFWALWACIIRGGLCGTGRLSAGVAYPWVVDGSLIVWKHEVLVCVLPWTEVCVLAVRGM</sequence>
<comment type="caution">
    <text evidence="2">The sequence shown here is derived from an EMBL/GenBank/DDBJ whole genome shotgun (WGS) entry which is preliminary data.</text>
</comment>
<dbReference type="EMBL" id="JAIWYP010000004">
    <property type="protein sequence ID" value="KAH3837811.1"/>
    <property type="molecule type" value="Genomic_DNA"/>
</dbReference>
<reference evidence="2" key="2">
    <citation type="submission" date="2020-11" db="EMBL/GenBank/DDBJ databases">
        <authorList>
            <person name="McCartney M.A."/>
            <person name="Auch B."/>
            <person name="Kono T."/>
            <person name="Mallez S."/>
            <person name="Becker A."/>
            <person name="Gohl D.M."/>
            <person name="Silverstein K.A.T."/>
            <person name="Koren S."/>
            <person name="Bechman K.B."/>
            <person name="Herman A."/>
            <person name="Abrahante J.E."/>
            <person name="Garbe J."/>
        </authorList>
    </citation>
    <scope>NUCLEOTIDE SEQUENCE</scope>
    <source>
        <strain evidence="2">Duluth1</strain>
        <tissue evidence="2">Whole animal</tissue>
    </source>
</reference>
<evidence type="ECO:0000313" key="3">
    <source>
        <dbReference type="Proteomes" id="UP000828390"/>
    </source>
</evidence>
<feature type="region of interest" description="Disordered" evidence="1">
    <location>
        <begin position="127"/>
        <end position="160"/>
    </location>
</feature>
<evidence type="ECO:0000313" key="2">
    <source>
        <dbReference type="EMBL" id="KAH3837811.1"/>
    </source>
</evidence>
<reference evidence="2" key="1">
    <citation type="journal article" date="2019" name="bioRxiv">
        <title>The Genome of the Zebra Mussel, Dreissena polymorpha: A Resource for Invasive Species Research.</title>
        <authorList>
            <person name="McCartney M.A."/>
            <person name="Auch B."/>
            <person name="Kono T."/>
            <person name="Mallez S."/>
            <person name="Zhang Y."/>
            <person name="Obille A."/>
            <person name="Becker A."/>
            <person name="Abrahante J.E."/>
            <person name="Garbe J."/>
            <person name="Badalamenti J.P."/>
            <person name="Herman A."/>
            <person name="Mangelson H."/>
            <person name="Liachko I."/>
            <person name="Sullivan S."/>
            <person name="Sone E.D."/>
            <person name="Koren S."/>
            <person name="Silverstein K.A.T."/>
            <person name="Beckman K.B."/>
            <person name="Gohl D.M."/>
        </authorList>
    </citation>
    <scope>NUCLEOTIDE SEQUENCE</scope>
    <source>
        <strain evidence="2">Duluth1</strain>
        <tissue evidence="2">Whole animal</tissue>
    </source>
</reference>
<name>A0A9D4QNL3_DREPO</name>